<evidence type="ECO:0000313" key="10">
    <source>
        <dbReference type="EMBL" id="CAK7918815.1"/>
    </source>
</evidence>
<comment type="subcellular location">
    <subcellularLocation>
        <location evidence="1">Membrane</location>
    </subcellularLocation>
</comment>
<comment type="similarity">
    <text evidence="2">Belongs to the 1-acyl-sn-glycerol-3-phosphate acyltransferase family.</text>
</comment>
<evidence type="ECO:0000256" key="1">
    <source>
        <dbReference type="ARBA" id="ARBA00004370"/>
    </source>
</evidence>
<evidence type="ECO:0000256" key="5">
    <source>
        <dbReference type="ARBA" id="ARBA00022989"/>
    </source>
</evidence>
<keyword evidence="3" id="KW-0808">Transferase</keyword>
<dbReference type="Proteomes" id="UP001497600">
    <property type="component" value="Chromosome G"/>
</dbReference>
<evidence type="ECO:0000256" key="7">
    <source>
        <dbReference type="ARBA" id="ARBA00023136"/>
    </source>
</evidence>
<keyword evidence="4" id="KW-0812">Transmembrane</keyword>
<keyword evidence="7" id="KW-0472">Membrane</keyword>
<evidence type="ECO:0000256" key="4">
    <source>
        <dbReference type="ARBA" id="ARBA00022692"/>
    </source>
</evidence>
<sequence length="295" mass="32233">MEKFSNWRDKGTGISPFMPVDSQPLGIAGRALQLLLVVAKLPIFVVVYLGYLTICPFASVANFLVVTLFGFRKVEVTADGVKKSRSKEVDAQRPGPNDVVVVNYVSPIDPLILASIAKVSWRNIYFLIPDNSGDLYEYSAWGAAKQALSPSAENALSSTEKVTDLSRYSSKLVYIFAEGTTSNNRSILPFMGVPAIEGLSHGNNKFTFKTVSLKISPNSFTTPLPLHSLSGYLFSLLANISGKSGVRAKIFTHQNGIDLVASKRSFESNQLTSVGNELDILSKEAFHSQYLKVKK</sequence>
<keyword evidence="11" id="KW-1185">Reference proteome</keyword>
<evidence type="ECO:0000259" key="9">
    <source>
        <dbReference type="Pfam" id="PF01553"/>
    </source>
</evidence>
<feature type="domain" description="Phospholipid/glycerol acyltransferase" evidence="9">
    <location>
        <begin position="95"/>
        <end position="191"/>
    </location>
</feature>
<keyword evidence="5" id="KW-1133">Transmembrane helix</keyword>
<dbReference type="GO" id="GO:0016746">
    <property type="term" value="F:acyltransferase activity"/>
    <property type="evidence" value="ECO:0007669"/>
    <property type="project" value="UniProtKB-KW"/>
</dbReference>
<dbReference type="InterPro" id="IPR002123">
    <property type="entry name" value="Plipid/glycerol_acylTrfase"/>
</dbReference>
<dbReference type="SUPFAM" id="SSF69593">
    <property type="entry name" value="Glycerol-3-phosphate (1)-acyltransferase"/>
    <property type="match status" value="1"/>
</dbReference>
<dbReference type="PANTHER" id="PTHR23063:SF60">
    <property type="entry name" value="LYSOPHOSPHATIDIC ACID:OLEOYL-COA ACYLTRANSFERASE 1"/>
    <property type="match status" value="1"/>
</dbReference>
<reference evidence="10 11" key="1">
    <citation type="submission" date="2024-01" db="EMBL/GenBank/DDBJ databases">
        <authorList>
            <consortium name="Genoscope - CEA"/>
            <person name="William W."/>
        </authorList>
    </citation>
    <scope>NUCLEOTIDE SEQUENCE [LARGE SCALE GENOMIC DNA]</scope>
    <source>
        <strain evidence="10 11">29B2s-10</strain>
    </source>
</reference>
<evidence type="ECO:0000256" key="3">
    <source>
        <dbReference type="ARBA" id="ARBA00022679"/>
    </source>
</evidence>
<protein>
    <submittedName>
        <fullName evidence="10">Lysophosphatidic acid:oleoyl-CoA acyltransferase 1</fullName>
    </submittedName>
</protein>
<keyword evidence="6" id="KW-0443">Lipid metabolism</keyword>
<accession>A0ABP0EMJ9</accession>
<dbReference type="PANTHER" id="PTHR23063">
    <property type="entry name" value="PHOSPHOLIPID ACYLTRANSFERASE"/>
    <property type="match status" value="1"/>
</dbReference>
<keyword evidence="8 10" id="KW-0012">Acyltransferase</keyword>
<evidence type="ECO:0000313" key="11">
    <source>
        <dbReference type="Proteomes" id="UP001497600"/>
    </source>
</evidence>
<evidence type="ECO:0000256" key="6">
    <source>
        <dbReference type="ARBA" id="ARBA00023098"/>
    </source>
</evidence>
<dbReference type="Pfam" id="PF01553">
    <property type="entry name" value="Acyltransferase"/>
    <property type="match status" value="1"/>
</dbReference>
<gene>
    <name evidence="10" type="primary">LOA1</name>
    <name evidence="10" type="ORF">CAAN4_G15038</name>
</gene>
<evidence type="ECO:0000256" key="2">
    <source>
        <dbReference type="ARBA" id="ARBA00008655"/>
    </source>
</evidence>
<organism evidence="10 11">
    <name type="scientific">[Candida] anglica</name>
    <dbReference type="NCBI Taxonomy" id="148631"/>
    <lineage>
        <taxon>Eukaryota</taxon>
        <taxon>Fungi</taxon>
        <taxon>Dikarya</taxon>
        <taxon>Ascomycota</taxon>
        <taxon>Saccharomycotina</taxon>
        <taxon>Pichiomycetes</taxon>
        <taxon>Debaryomycetaceae</taxon>
        <taxon>Kurtzmaniella</taxon>
    </lineage>
</organism>
<evidence type="ECO:0000256" key="8">
    <source>
        <dbReference type="ARBA" id="ARBA00023315"/>
    </source>
</evidence>
<proteinExistence type="inferred from homology"/>
<name>A0ABP0EMJ9_9ASCO</name>
<dbReference type="EMBL" id="OZ004259">
    <property type="protein sequence ID" value="CAK7918815.1"/>
    <property type="molecule type" value="Genomic_DNA"/>
</dbReference>